<feature type="transmembrane region" description="Helical" evidence="6">
    <location>
        <begin position="250"/>
        <end position="269"/>
    </location>
</feature>
<feature type="transmembrane region" description="Helical" evidence="6">
    <location>
        <begin position="537"/>
        <end position="557"/>
    </location>
</feature>
<name>A0AAN6PA68_9PEZI</name>
<keyword evidence="3 6" id="KW-1133">Transmembrane helix</keyword>
<feature type="transmembrane region" description="Helical" evidence="6">
    <location>
        <begin position="87"/>
        <end position="108"/>
    </location>
</feature>
<dbReference type="EMBL" id="MU854475">
    <property type="protein sequence ID" value="KAK4034555.1"/>
    <property type="molecule type" value="Genomic_DNA"/>
</dbReference>
<dbReference type="SUPFAM" id="SSF103473">
    <property type="entry name" value="MFS general substrate transporter"/>
    <property type="match status" value="1"/>
</dbReference>
<dbReference type="Proteomes" id="UP001303115">
    <property type="component" value="Unassembled WGS sequence"/>
</dbReference>
<dbReference type="PANTHER" id="PTHR23501">
    <property type="entry name" value="MAJOR FACILITATOR SUPERFAMILY"/>
    <property type="match status" value="1"/>
</dbReference>
<evidence type="ECO:0000313" key="8">
    <source>
        <dbReference type="EMBL" id="KAK4034555.1"/>
    </source>
</evidence>
<accession>A0AAN6PA68</accession>
<evidence type="ECO:0000256" key="6">
    <source>
        <dbReference type="SAM" id="Phobius"/>
    </source>
</evidence>
<dbReference type="PANTHER" id="PTHR23501:SF195">
    <property type="entry name" value="PEP5"/>
    <property type="match status" value="1"/>
</dbReference>
<dbReference type="InterPro" id="IPR036259">
    <property type="entry name" value="MFS_trans_sf"/>
</dbReference>
<dbReference type="GO" id="GO:0022857">
    <property type="term" value="F:transmembrane transporter activity"/>
    <property type="evidence" value="ECO:0007669"/>
    <property type="project" value="InterPro"/>
</dbReference>
<feature type="transmembrane region" description="Helical" evidence="6">
    <location>
        <begin position="115"/>
        <end position="135"/>
    </location>
</feature>
<evidence type="ECO:0000256" key="4">
    <source>
        <dbReference type="ARBA" id="ARBA00023136"/>
    </source>
</evidence>
<feature type="transmembrane region" description="Helical" evidence="6">
    <location>
        <begin position="208"/>
        <end position="229"/>
    </location>
</feature>
<dbReference type="InterPro" id="IPR011701">
    <property type="entry name" value="MFS"/>
</dbReference>
<feature type="transmembrane region" description="Helical" evidence="6">
    <location>
        <begin position="49"/>
        <end position="67"/>
    </location>
</feature>
<dbReference type="AlphaFoldDB" id="A0AAN6PA68"/>
<comment type="subcellular location">
    <subcellularLocation>
        <location evidence="1">Membrane</location>
        <topology evidence="1">Multi-pass membrane protein</topology>
    </subcellularLocation>
</comment>
<keyword evidence="9" id="KW-1185">Reference proteome</keyword>
<dbReference type="InterPro" id="IPR005829">
    <property type="entry name" value="Sugar_transporter_CS"/>
</dbReference>
<feature type="region of interest" description="Disordered" evidence="5">
    <location>
        <begin position="1"/>
        <end position="40"/>
    </location>
</feature>
<feature type="domain" description="Major facilitator superfamily (MFS) profile" evidence="7">
    <location>
        <begin position="49"/>
        <end position="561"/>
    </location>
</feature>
<dbReference type="GO" id="GO:0005886">
    <property type="term" value="C:plasma membrane"/>
    <property type="evidence" value="ECO:0007669"/>
    <property type="project" value="TreeGrafter"/>
</dbReference>
<dbReference type="PROSITE" id="PS00216">
    <property type="entry name" value="SUGAR_TRANSPORT_1"/>
    <property type="match status" value="1"/>
</dbReference>
<evidence type="ECO:0000259" key="7">
    <source>
        <dbReference type="PROSITE" id="PS50850"/>
    </source>
</evidence>
<feature type="compositionally biased region" description="Basic and acidic residues" evidence="5">
    <location>
        <begin position="13"/>
        <end position="32"/>
    </location>
</feature>
<evidence type="ECO:0000256" key="2">
    <source>
        <dbReference type="ARBA" id="ARBA00022692"/>
    </source>
</evidence>
<dbReference type="PROSITE" id="PS50850">
    <property type="entry name" value="MFS"/>
    <property type="match status" value="1"/>
</dbReference>
<feature type="transmembrane region" description="Helical" evidence="6">
    <location>
        <begin position="443"/>
        <end position="465"/>
    </location>
</feature>
<dbReference type="InterPro" id="IPR020846">
    <property type="entry name" value="MFS_dom"/>
</dbReference>
<feature type="transmembrane region" description="Helical" evidence="6">
    <location>
        <begin position="319"/>
        <end position="340"/>
    </location>
</feature>
<evidence type="ECO:0000256" key="5">
    <source>
        <dbReference type="SAM" id="MobiDB-lite"/>
    </source>
</evidence>
<dbReference type="Gene3D" id="1.20.1250.20">
    <property type="entry name" value="MFS general substrate transporter like domains"/>
    <property type="match status" value="1"/>
</dbReference>
<feature type="transmembrane region" description="Helical" evidence="6">
    <location>
        <begin position="385"/>
        <end position="404"/>
    </location>
</feature>
<evidence type="ECO:0000313" key="9">
    <source>
        <dbReference type="Proteomes" id="UP001303115"/>
    </source>
</evidence>
<keyword evidence="2 6" id="KW-0812">Transmembrane</keyword>
<keyword evidence="4 6" id="KW-0472">Membrane</keyword>
<dbReference type="Pfam" id="PF07690">
    <property type="entry name" value="MFS_1"/>
    <property type="match status" value="1"/>
</dbReference>
<feature type="transmembrane region" description="Helical" evidence="6">
    <location>
        <begin position="416"/>
        <end position="436"/>
    </location>
</feature>
<protein>
    <submittedName>
        <fullName evidence="8">Siderophore iron transporter protein</fullName>
    </submittedName>
</protein>
<feature type="transmembrane region" description="Helical" evidence="6">
    <location>
        <begin position="172"/>
        <end position="196"/>
    </location>
</feature>
<feature type="transmembrane region" description="Helical" evidence="6">
    <location>
        <begin position="141"/>
        <end position="160"/>
    </location>
</feature>
<feature type="transmembrane region" description="Helical" evidence="6">
    <location>
        <begin position="281"/>
        <end position="298"/>
    </location>
</feature>
<organism evidence="8 9">
    <name type="scientific">Parachaetomium inaequale</name>
    <dbReference type="NCBI Taxonomy" id="2588326"/>
    <lineage>
        <taxon>Eukaryota</taxon>
        <taxon>Fungi</taxon>
        <taxon>Dikarya</taxon>
        <taxon>Ascomycota</taxon>
        <taxon>Pezizomycotina</taxon>
        <taxon>Sordariomycetes</taxon>
        <taxon>Sordariomycetidae</taxon>
        <taxon>Sordariales</taxon>
        <taxon>Chaetomiaceae</taxon>
        <taxon>Parachaetomium</taxon>
    </lineage>
</organism>
<evidence type="ECO:0000256" key="3">
    <source>
        <dbReference type="ARBA" id="ARBA00022989"/>
    </source>
</evidence>
<evidence type="ECO:0000256" key="1">
    <source>
        <dbReference type="ARBA" id="ARBA00004141"/>
    </source>
</evidence>
<gene>
    <name evidence="8" type="ORF">C8A01DRAFT_38986</name>
</gene>
<sequence length="580" mass="62776">MLDQDDSPSPGCESRESPRASKPDESIPRSESSDDGSDNTAPRLHAKTLLAVLAVCLIYFAQLVSLVGAGVQGQTIGAHFNDTTKVVWFPGAIAIFTVVLGPVVSQVADYWGRKWSLVTLTFIGAVGSVLISRASSVNTTIAGFCLVGVAFGTQPLLHVVASEVLPRRWRGWAQACPVGFSTLGSIVGLFVGAALNRNSNPNSDGFRYYFYLAMACFLIAAVICALVYNPPPLPGQLALTQREKLAKLDWLGYLLFSTGLVLFSVGLSYSKNPYEWSDPRVSATFAVGLALSLALVVYETRYKKDGLFHHGLFSRNRNFSIACVAIFLEGLAFFAVNSYFSFQVGVLYEPDAMLVAVRYSLKFVFTALFGCVAGWYCTRTRRVRWITVAAFLLLIAFFVCMATSDRGSDDAVWGYAVLMGVSFGILLTTLITVAQLSTPPELISIASGLFIGVRSLGGTVGLAIYNAVFNEAMSRVGQNVGDTVVPEGLAVDDLPAFVAALVKRNETALLGIRGVTPEIIDSGVTALLDTYVVSFRHVWITAGCFVVVAAIASVFLMEEENEFNMRIDNPIEKREELYST</sequence>
<feature type="transmembrane region" description="Helical" evidence="6">
    <location>
        <begin position="360"/>
        <end position="378"/>
    </location>
</feature>
<proteinExistence type="predicted"/>
<comment type="caution">
    <text evidence="8">The sequence shown here is derived from an EMBL/GenBank/DDBJ whole genome shotgun (WGS) entry which is preliminary data.</text>
</comment>
<reference evidence="9" key="1">
    <citation type="journal article" date="2023" name="Mol. Phylogenet. Evol.">
        <title>Genome-scale phylogeny and comparative genomics of the fungal order Sordariales.</title>
        <authorList>
            <person name="Hensen N."/>
            <person name="Bonometti L."/>
            <person name="Westerberg I."/>
            <person name="Brannstrom I.O."/>
            <person name="Guillou S."/>
            <person name="Cros-Aarteil S."/>
            <person name="Calhoun S."/>
            <person name="Haridas S."/>
            <person name="Kuo A."/>
            <person name="Mondo S."/>
            <person name="Pangilinan J."/>
            <person name="Riley R."/>
            <person name="LaButti K."/>
            <person name="Andreopoulos B."/>
            <person name="Lipzen A."/>
            <person name="Chen C."/>
            <person name="Yan M."/>
            <person name="Daum C."/>
            <person name="Ng V."/>
            <person name="Clum A."/>
            <person name="Steindorff A."/>
            <person name="Ohm R.A."/>
            <person name="Martin F."/>
            <person name="Silar P."/>
            <person name="Natvig D.O."/>
            <person name="Lalanne C."/>
            <person name="Gautier V."/>
            <person name="Ament-Velasquez S.L."/>
            <person name="Kruys A."/>
            <person name="Hutchinson M.I."/>
            <person name="Powell A.J."/>
            <person name="Barry K."/>
            <person name="Miller A.N."/>
            <person name="Grigoriev I.V."/>
            <person name="Debuchy R."/>
            <person name="Gladieux P."/>
            <person name="Hiltunen Thoren M."/>
            <person name="Johannesson H."/>
        </authorList>
    </citation>
    <scope>NUCLEOTIDE SEQUENCE [LARGE SCALE GENOMIC DNA]</scope>
    <source>
        <strain evidence="9">CBS 284.82</strain>
    </source>
</reference>